<dbReference type="Proteomes" id="UP000001542">
    <property type="component" value="Unassembled WGS sequence"/>
</dbReference>
<feature type="compositionally biased region" description="Basic and acidic residues" evidence="2">
    <location>
        <begin position="31"/>
        <end position="42"/>
    </location>
</feature>
<evidence type="ECO:0000256" key="2">
    <source>
        <dbReference type="SAM" id="MobiDB-lite"/>
    </source>
</evidence>
<dbReference type="PANTHER" id="PTHR47026">
    <property type="entry name" value="PIGMENTOSA GTPASE REGULATOR-LIKE PROTEIN, PUTATIVE-RELATED"/>
    <property type="match status" value="1"/>
</dbReference>
<organism evidence="3 4">
    <name type="scientific">Trichomonas vaginalis (strain ATCC PRA-98 / G3)</name>
    <dbReference type="NCBI Taxonomy" id="412133"/>
    <lineage>
        <taxon>Eukaryota</taxon>
        <taxon>Metamonada</taxon>
        <taxon>Parabasalia</taxon>
        <taxon>Trichomonadida</taxon>
        <taxon>Trichomonadidae</taxon>
        <taxon>Trichomonas</taxon>
    </lineage>
</organism>
<reference evidence="3" key="2">
    <citation type="journal article" date="2007" name="Science">
        <title>Draft genome sequence of the sexually transmitted pathogen Trichomonas vaginalis.</title>
        <authorList>
            <person name="Carlton J.M."/>
            <person name="Hirt R.P."/>
            <person name="Silva J.C."/>
            <person name="Delcher A.L."/>
            <person name="Schatz M."/>
            <person name="Zhao Q."/>
            <person name="Wortman J.R."/>
            <person name="Bidwell S.L."/>
            <person name="Alsmark U.C.M."/>
            <person name="Besteiro S."/>
            <person name="Sicheritz-Ponten T."/>
            <person name="Noel C.J."/>
            <person name="Dacks J.B."/>
            <person name="Foster P.G."/>
            <person name="Simillion C."/>
            <person name="Van de Peer Y."/>
            <person name="Miranda-Saavedra D."/>
            <person name="Barton G.J."/>
            <person name="Westrop G.D."/>
            <person name="Mueller S."/>
            <person name="Dessi D."/>
            <person name="Fiori P.L."/>
            <person name="Ren Q."/>
            <person name="Paulsen I."/>
            <person name="Zhang H."/>
            <person name="Bastida-Corcuera F.D."/>
            <person name="Simoes-Barbosa A."/>
            <person name="Brown M.T."/>
            <person name="Hayes R.D."/>
            <person name="Mukherjee M."/>
            <person name="Okumura C.Y."/>
            <person name="Schneider R."/>
            <person name="Smith A.J."/>
            <person name="Vanacova S."/>
            <person name="Villalvazo M."/>
            <person name="Haas B.J."/>
            <person name="Pertea M."/>
            <person name="Feldblyum T.V."/>
            <person name="Utterback T.R."/>
            <person name="Shu C.L."/>
            <person name="Osoegawa K."/>
            <person name="de Jong P.J."/>
            <person name="Hrdy I."/>
            <person name="Horvathova L."/>
            <person name="Zubacova Z."/>
            <person name="Dolezal P."/>
            <person name="Malik S.B."/>
            <person name="Logsdon J.M. Jr."/>
            <person name="Henze K."/>
            <person name="Gupta A."/>
            <person name="Wang C.C."/>
            <person name="Dunne R.L."/>
            <person name="Upcroft J.A."/>
            <person name="Upcroft P."/>
            <person name="White O."/>
            <person name="Salzberg S.L."/>
            <person name="Tang P."/>
            <person name="Chiu C.-H."/>
            <person name="Lee Y.-S."/>
            <person name="Embley T.M."/>
            <person name="Coombs G.H."/>
            <person name="Mottram J.C."/>
            <person name="Tachezy J."/>
            <person name="Fraser-Liggett C.M."/>
            <person name="Johnson P.J."/>
        </authorList>
    </citation>
    <scope>NUCLEOTIDE SEQUENCE [LARGE SCALE GENOMIC DNA]</scope>
    <source>
        <strain evidence="3">G3</strain>
    </source>
</reference>
<dbReference type="EMBL" id="DS113443">
    <property type="protein sequence ID" value="EAY05666.1"/>
    <property type="molecule type" value="Genomic_DNA"/>
</dbReference>
<feature type="compositionally biased region" description="Basic and acidic residues" evidence="2">
    <location>
        <begin position="377"/>
        <end position="386"/>
    </location>
</feature>
<dbReference type="InParanoid" id="A2ENX6"/>
<keyword evidence="4" id="KW-1185">Reference proteome</keyword>
<dbReference type="VEuPathDB" id="TrichDB:TVAGG3_0249610"/>
<evidence type="ECO:0000313" key="4">
    <source>
        <dbReference type="Proteomes" id="UP000001542"/>
    </source>
</evidence>
<keyword evidence="1" id="KW-0175">Coiled coil</keyword>
<dbReference type="RefSeq" id="XP_001317889.1">
    <property type="nucleotide sequence ID" value="XM_001317854.1"/>
</dbReference>
<feature type="coiled-coil region" evidence="1">
    <location>
        <begin position="200"/>
        <end position="227"/>
    </location>
</feature>
<dbReference type="AlphaFoldDB" id="A2ENX6"/>
<protein>
    <submittedName>
        <fullName evidence="3">Uncharacterized protein</fullName>
    </submittedName>
</protein>
<dbReference type="PANTHER" id="PTHR47026:SF2">
    <property type="entry name" value="FLAGELLAR ASSOCIATED PROTEIN"/>
    <property type="match status" value="1"/>
</dbReference>
<evidence type="ECO:0000313" key="3">
    <source>
        <dbReference type="EMBL" id="EAY05666.1"/>
    </source>
</evidence>
<gene>
    <name evidence="3" type="ORF">TVAG_216420</name>
</gene>
<feature type="compositionally biased region" description="Polar residues" evidence="2">
    <location>
        <begin position="43"/>
        <end position="52"/>
    </location>
</feature>
<dbReference type="VEuPathDB" id="TrichDB:TVAG_216420"/>
<name>A2ENX6_TRIV3</name>
<feature type="region of interest" description="Disordered" evidence="2">
    <location>
        <begin position="1"/>
        <end position="83"/>
    </location>
</feature>
<dbReference type="KEGG" id="tva:4763535"/>
<sequence>MIEEENGGPPSNAPFLVQMYNIKEPNYTPKQPDEFKREEKNNSELSNHSKGSQLDKRAPRNYQNLEPAKTRQRRRRRKQDFNPLEFMLDENSSKASKIATKLLFGGVIDEEVTPDIFTIVIKDLEHRRDVFMLKGAFPESLKASEAIDMAKQLQINAIKKQTQEYELADVNLRQGHMETDAAIFNHISRAEFNEIREKNKKIIERMRERHKRELEEHERKWKDDKMQRNYNHRSAKLQELYSLERRLHAVGRTEEANTIKKQAEQLEAIEYEASRQRFETDYRESRDLLLKKQADELDTYKKANEVRKQVFRNKYQNGKRTISNRRAMLKHQEEIAKDPDRVWRLRHRGERDTVVTGARREGVKNLPPISPILLPPLEEKKSSRKQ</sequence>
<evidence type="ECO:0000256" key="1">
    <source>
        <dbReference type="SAM" id="Coils"/>
    </source>
</evidence>
<accession>A2ENX6</accession>
<reference evidence="3" key="1">
    <citation type="submission" date="2006-10" db="EMBL/GenBank/DDBJ databases">
        <authorList>
            <person name="Amadeo P."/>
            <person name="Zhao Q."/>
            <person name="Wortman J."/>
            <person name="Fraser-Liggett C."/>
            <person name="Carlton J."/>
        </authorList>
    </citation>
    <scope>NUCLEOTIDE SEQUENCE</scope>
    <source>
        <strain evidence="3">G3</strain>
    </source>
</reference>
<proteinExistence type="predicted"/>
<feature type="region of interest" description="Disordered" evidence="2">
    <location>
        <begin position="356"/>
        <end position="386"/>
    </location>
</feature>
<dbReference type="SMR" id="A2ENX6"/>